<sequence>MIMLEIHYVVAGSKEEVKKYDKASDFVGAQYKEVPDLQDNYHVTKVLLAGKEIELDDKTIGGLFNYLNK</sequence>
<dbReference type="Gene3D" id="3.30.1490.390">
    <property type="match status" value="1"/>
</dbReference>
<evidence type="ECO:0008006" key="3">
    <source>
        <dbReference type="Google" id="ProtNLM"/>
    </source>
</evidence>
<evidence type="ECO:0000313" key="1">
    <source>
        <dbReference type="EMBL" id="BCA86144.1"/>
    </source>
</evidence>
<keyword evidence="2" id="KW-1185">Reference proteome</keyword>
<proteinExistence type="predicted"/>
<reference evidence="1 2" key="1">
    <citation type="submission" date="2020-02" db="EMBL/GenBank/DDBJ databases">
        <title>Characterization of vanA genotype vancomycin-resistant Enterococcus saigonensis VE80.</title>
        <authorList>
            <person name="Harada T."/>
            <person name="Motooka D."/>
            <person name="Nakamura S."/>
            <person name="Yamamoto Y."/>
            <person name="Kawahara R."/>
            <person name="Kawatsu K."/>
        </authorList>
    </citation>
    <scope>NUCLEOTIDE SEQUENCE [LARGE SCALE GENOMIC DNA]</scope>
    <source>
        <strain evidence="1 2">VE80</strain>
    </source>
</reference>
<name>A0A679IQC8_9ENTE</name>
<dbReference type="Proteomes" id="UP000502998">
    <property type="component" value="Chromosome"/>
</dbReference>
<protein>
    <recommendedName>
        <fullName evidence="3">DUF4649 domain-containing protein</fullName>
    </recommendedName>
</protein>
<dbReference type="EMBL" id="AP022822">
    <property type="protein sequence ID" value="BCA86144.1"/>
    <property type="molecule type" value="Genomic_DNA"/>
</dbReference>
<organism evidence="1 2">
    <name type="scientific">Enterococcus saigonensis</name>
    <dbReference type="NCBI Taxonomy" id="1805431"/>
    <lineage>
        <taxon>Bacteria</taxon>
        <taxon>Bacillati</taxon>
        <taxon>Bacillota</taxon>
        <taxon>Bacilli</taxon>
        <taxon>Lactobacillales</taxon>
        <taxon>Enterococcaceae</taxon>
        <taxon>Enterococcus</taxon>
    </lineage>
</organism>
<gene>
    <name evidence="1" type="ORF">EsVE80_16670</name>
</gene>
<accession>A0A679IQC8</accession>
<evidence type="ECO:0000313" key="2">
    <source>
        <dbReference type="Proteomes" id="UP000502998"/>
    </source>
</evidence>
<dbReference type="KEGG" id="esg:EsVE80_16670"/>
<dbReference type="AlphaFoldDB" id="A0A679IQC8"/>